<sequence>MVGLQHAPILLYGFDWDVQERLINFDHPWAAAFLTPRFTDERHESLRLSCYHSDPEKKREIKYGNNVSVLFRCLLHLGERSGRASESFWLAVAKGFSTNTKSLIDTIDGLVEARRVRRRVIGKDSSETARAADRWISFIDNRDAPPDQHLTPAVQAKIVQQFLAGLEGRMVNEASIPLNSALRNQGTYRRQPPLGPRQVSMPPYRRESGGSLGSISRHDALISPRSASRERFPHDERLPRKRSPSPARYPDPKRQQREAGGQNAWEPPKSTVQTITTGISSAGQQQRGSYQTQTDEPAVQPAPSAVPSLKEQPRAEGQNARLETSKPASQPTSIGIPTVQNQRSDNPNQATRPETPKRVAGPASAEVQALVAHPSPSSSDADPSRQLLEENNAMMRDHVDELKAQLAKAEAKIEALGTVDKLGDGIGKIRDEISIIKSVMGTMVSSMRSISDNIDSAKEESSRKTADLPEVLNPIRSLSETVALLQGEVSSLRNAFVSSSEKQQVASVAAAEVAQNQLKSVIQDQNAHFAQVMHEMARTQGLVSSALGARKRAPGTLRDAIAEAERDIRHHLKTVSEFYHQLGSGAGNRGLVEKTADLLLDLEKGLASASRAAG</sequence>
<evidence type="ECO:0000313" key="4">
    <source>
        <dbReference type="Proteomes" id="UP001239445"/>
    </source>
</evidence>
<proteinExistence type="predicted"/>
<evidence type="ECO:0000256" key="1">
    <source>
        <dbReference type="SAM" id="Coils"/>
    </source>
</evidence>
<feature type="compositionally biased region" description="Polar residues" evidence="2">
    <location>
        <begin position="326"/>
        <end position="352"/>
    </location>
</feature>
<keyword evidence="4" id="KW-1185">Reference proteome</keyword>
<keyword evidence="1" id="KW-0175">Coiled coil</keyword>
<organism evidence="3 4">
    <name type="scientific">Echria macrotheca</name>
    <dbReference type="NCBI Taxonomy" id="438768"/>
    <lineage>
        <taxon>Eukaryota</taxon>
        <taxon>Fungi</taxon>
        <taxon>Dikarya</taxon>
        <taxon>Ascomycota</taxon>
        <taxon>Pezizomycotina</taxon>
        <taxon>Sordariomycetes</taxon>
        <taxon>Sordariomycetidae</taxon>
        <taxon>Sordariales</taxon>
        <taxon>Schizotheciaceae</taxon>
        <taxon>Echria</taxon>
    </lineage>
</organism>
<feature type="compositionally biased region" description="Low complexity" evidence="2">
    <location>
        <begin position="297"/>
        <end position="308"/>
    </location>
</feature>
<dbReference type="AlphaFoldDB" id="A0AAJ0B847"/>
<evidence type="ECO:0000256" key="2">
    <source>
        <dbReference type="SAM" id="MobiDB-lite"/>
    </source>
</evidence>
<name>A0AAJ0B847_9PEZI</name>
<comment type="caution">
    <text evidence="3">The sequence shown here is derived from an EMBL/GenBank/DDBJ whole genome shotgun (WGS) entry which is preliminary data.</text>
</comment>
<protein>
    <submittedName>
        <fullName evidence="3">Uncharacterized protein</fullName>
    </submittedName>
</protein>
<dbReference type="Proteomes" id="UP001239445">
    <property type="component" value="Unassembled WGS sequence"/>
</dbReference>
<gene>
    <name evidence="3" type="ORF">QBC47DRAFT_387485</name>
</gene>
<accession>A0AAJ0B847</accession>
<feature type="compositionally biased region" description="Basic and acidic residues" evidence="2">
    <location>
        <begin position="227"/>
        <end position="238"/>
    </location>
</feature>
<reference evidence="3" key="1">
    <citation type="submission" date="2023-06" db="EMBL/GenBank/DDBJ databases">
        <title>Genome-scale phylogeny and comparative genomics of the fungal order Sordariales.</title>
        <authorList>
            <consortium name="Lawrence Berkeley National Laboratory"/>
            <person name="Hensen N."/>
            <person name="Bonometti L."/>
            <person name="Westerberg I."/>
            <person name="Brannstrom I.O."/>
            <person name="Guillou S."/>
            <person name="Cros-Aarteil S."/>
            <person name="Calhoun S."/>
            <person name="Haridas S."/>
            <person name="Kuo A."/>
            <person name="Mondo S."/>
            <person name="Pangilinan J."/>
            <person name="Riley R."/>
            <person name="Labutti K."/>
            <person name="Andreopoulos B."/>
            <person name="Lipzen A."/>
            <person name="Chen C."/>
            <person name="Yanf M."/>
            <person name="Daum C."/>
            <person name="Ng V."/>
            <person name="Clum A."/>
            <person name="Steindorff A."/>
            <person name="Ohm R."/>
            <person name="Martin F."/>
            <person name="Silar P."/>
            <person name="Natvig D."/>
            <person name="Lalanne C."/>
            <person name="Gautier V."/>
            <person name="Ament-Velasquez S.L."/>
            <person name="Kruys A."/>
            <person name="Hutchinson M.I."/>
            <person name="Powell A.J."/>
            <person name="Barry K."/>
            <person name="Miller A.N."/>
            <person name="Grigoriev I.V."/>
            <person name="Debuchy R."/>
            <person name="Gladieux P."/>
            <person name="Thoren M.H."/>
            <person name="Johannesson H."/>
        </authorList>
    </citation>
    <scope>NUCLEOTIDE SEQUENCE</scope>
    <source>
        <strain evidence="3">PSN4</strain>
    </source>
</reference>
<feature type="region of interest" description="Disordered" evidence="2">
    <location>
        <begin position="182"/>
        <end position="364"/>
    </location>
</feature>
<evidence type="ECO:0000313" key="3">
    <source>
        <dbReference type="EMBL" id="KAK1752980.1"/>
    </source>
</evidence>
<feature type="compositionally biased region" description="Polar residues" evidence="2">
    <location>
        <begin position="270"/>
        <end position="295"/>
    </location>
</feature>
<feature type="coiled-coil region" evidence="1">
    <location>
        <begin position="385"/>
        <end position="419"/>
    </location>
</feature>
<dbReference type="EMBL" id="MU839838">
    <property type="protein sequence ID" value="KAK1752980.1"/>
    <property type="molecule type" value="Genomic_DNA"/>
</dbReference>